<dbReference type="PROSITE" id="PS50885">
    <property type="entry name" value="HAMP"/>
    <property type="match status" value="1"/>
</dbReference>
<dbReference type="PROSITE" id="PS50109">
    <property type="entry name" value="HIS_KIN"/>
    <property type="match status" value="1"/>
</dbReference>
<reference evidence="14 15" key="1">
    <citation type="submission" date="2024-07" db="EMBL/GenBank/DDBJ databases">
        <title>Genomic Encyclopedia of Type Strains, Phase V (KMG-V): Genome sequencing to study the core and pangenomes of soil and plant-associated prokaryotes.</title>
        <authorList>
            <person name="Whitman W."/>
        </authorList>
    </citation>
    <scope>NUCLEOTIDE SEQUENCE [LARGE SCALE GENOMIC DNA]</scope>
    <source>
        <strain evidence="14 15">USDA 415</strain>
    </source>
</reference>
<dbReference type="SUPFAM" id="SSF47384">
    <property type="entry name" value="Homodimeric domain of signal transducing histidine kinase"/>
    <property type="match status" value="1"/>
</dbReference>
<feature type="domain" description="HAMP" evidence="13">
    <location>
        <begin position="189"/>
        <end position="240"/>
    </location>
</feature>
<evidence type="ECO:0000256" key="11">
    <source>
        <dbReference type="SAM" id="Phobius"/>
    </source>
</evidence>
<organism evidence="14 15">
    <name type="scientific">Bradyrhizobium elkanii</name>
    <dbReference type="NCBI Taxonomy" id="29448"/>
    <lineage>
        <taxon>Bacteria</taxon>
        <taxon>Pseudomonadati</taxon>
        <taxon>Pseudomonadota</taxon>
        <taxon>Alphaproteobacteria</taxon>
        <taxon>Hyphomicrobiales</taxon>
        <taxon>Nitrobacteraceae</taxon>
        <taxon>Bradyrhizobium</taxon>
    </lineage>
</organism>
<evidence type="ECO:0000313" key="14">
    <source>
        <dbReference type="EMBL" id="MEY9321071.1"/>
    </source>
</evidence>
<protein>
    <recommendedName>
        <fullName evidence="3">histidine kinase</fullName>
        <ecNumber evidence="3">2.7.13.3</ecNumber>
    </recommendedName>
</protein>
<keyword evidence="6 11" id="KW-0812">Transmembrane</keyword>
<accession>A0ABV4FC55</accession>
<keyword evidence="15" id="KW-1185">Reference proteome</keyword>
<dbReference type="SUPFAM" id="SSF55874">
    <property type="entry name" value="ATPase domain of HSP90 chaperone/DNA topoisomerase II/histidine kinase"/>
    <property type="match status" value="1"/>
</dbReference>
<evidence type="ECO:0000259" key="12">
    <source>
        <dbReference type="PROSITE" id="PS50109"/>
    </source>
</evidence>
<keyword evidence="10 11" id="KW-0472">Membrane</keyword>
<evidence type="ECO:0000313" key="15">
    <source>
        <dbReference type="Proteomes" id="UP001565471"/>
    </source>
</evidence>
<feature type="transmembrane region" description="Helical" evidence="11">
    <location>
        <begin position="12"/>
        <end position="33"/>
    </location>
</feature>
<comment type="caution">
    <text evidence="14">The sequence shown here is derived from an EMBL/GenBank/DDBJ whole genome shotgun (WGS) entry which is preliminary data.</text>
</comment>
<name>A0ABV4FC55_BRAEL</name>
<evidence type="ECO:0000259" key="13">
    <source>
        <dbReference type="PROSITE" id="PS50885"/>
    </source>
</evidence>
<evidence type="ECO:0000256" key="7">
    <source>
        <dbReference type="ARBA" id="ARBA00022777"/>
    </source>
</evidence>
<evidence type="ECO:0000256" key="2">
    <source>
        <dbReference type="ARBA" id="ARBA00004370"/>
    </source>
</evidence>
<dbReference type="Pfam" id="PF02518">
    <property type="entry name" value="HATPase_c"/>
    <property type="match status" value="1"/>
</dbReference>
<dbReference type="InterPro" id="IPR004358">
    <property type="entry name" value="Sig_transdc_His_kin-like_C"/>
</dbReference>
<evidence type="ECO:0000256" key="4">
    <source>
        <dbReference type="ARBA" id="ARBA00022553"/>
    </source>
</evidence>
<dbReference type="InterPro" id="IPR050428">
    <property type="entry name" value="TCS_sensor_his_kinase"/>
</dbReference>
<feature type="transmembrane region" description="Helical" evidence="11">
    <location>
        <begin position="169"/>
        <end position="190"/>
    </location>
</feature>
<dbReference type="CDD" id="cd00082">
    <property type="entry name" value="HisKA"/>
    <property type="match status" value="1"/>
</dbReference>
<keyword evidence="7 14" id="KW-0418">Kinase</keyword>
<dbReference type="InterPro" id="IPR036890">
    <property type="entry name" value="HATPase_C_sf"/>
</dbReference>
<dbReference type="RefSeq" id="WP_016847943.1">
    <property type="nucleotide sequence ID" value="NZ_BJNL01000088.1"/>
</dbReference>
<dbReference type="InterPro" id="IPR003661">
    <property type="entry name" value="HisK_dim/P_dom"/>
</dbReference>
<evidence type="ECO:0000256" key="1">
    <source>
        <dbReference type="ARBA" id="ARBA00000085"/>
    </source>
</evidence>
<evidence type="ECO:0000256" key="3">
    <source>
        <dbReference type="ARBA" id="ARBA00012438"/>
    </source>
</evidence>
<evidence type="ECO:0000256" key="5">
    <source>
        <dbReference type="ARBA" id="ARBA00022679"/>
    </source>
</evidence>
<keyword evidence="9" id="KW-0902">Two-component regulatory system</keyword>
<dbReference type="SMART" id="SM00387">
    <property type="entry name" value="HATPase_c"/>
    <property type="match status" value="1"/>
</dbReference>
<feature type="domain" description="Histidine kinase" evidence="12">
    <location>
        <begin position="248"/>
        <end position="451"/>
    </location>
</feature>
<keyword evidence="8 11" id="KW-1133">Transmembrane helix</keyword>
<dbReference type="InterPro" id="IPR003660">
    <property type="entry name" value="HAMP_dom"/>
</dbReference>
<evidence type="ECO:0000256" key="8">
    <source>
        <dbReference type="ARBA" id="ARBA00022989"/>
    </source>
</evidence>
<comment type="subcellular location">
    <subcellularLocation>
        <location evidence="2">Membrane</location>
    </subcellularLocation>
</comment>
<dbReference type="PANTHER" id="PTHR45436:SF5">
    <property type="entry name" value="SENSOR HISTIDINE KINASE TRCS"/>
    <property type="match status" value="1"/>
</dbReference>
<dbReference type="InterPro" id="IPR003594">
    <property type="entry name" value="HATPase_dom"/>
</dbReference>
<sequence>MKWTSLRLRLVAGGMIAILVALGVAGAGFVVLFQRHVSRAMAADLDVHLRQLLAGIDVGSDGHLIINRQPADPRFEEPLSGLYWQVTDDREQMLRSRSLWDTTLRLPPDEPGPSEVHQHEVNGPGDARVLVAERGVLMTVGDRRVRVRTAVASDLSRAAVAVKAFAKDLFVALALLAAVLAIATSVQVSLGLRPLAVLRRGISEIRAGHRKRLPAAVPSEVGPLVEEVNALIDAQEREIARSRGRAADLAHGFKTPLAALTSDAARLRERGDDKTAEDIEAVADAMSRHVDRELALARLRSGTGSTGAAMSELRPLVSSLLTTLARTSSGEKILFERSIPEGLRIPLDRTDLAEVLGNLLENAARHAKARVRIAAIADPLSVVVEDDGEGIPEDQIARVLERGGRLDEQGSGSGLGLAIVQDVLEAYRWHLQITRSELGGARVTIAPDTDPNSRIKRNRATA</sequence>
<dbReference type="EC" id="2.7.13.3" evidence="3"/>
<dbReference type="Gene3D" id="3.30.565.10">
    <property type="entry name" value="Histidine kinase-like ATPase, C-terminal domain"/>
    <property type="match status" value="1"/>
</dbReference>
<dbReference type="GeneID" id="92950908"/>
<comment type="catalytic activity">
    <reaction evidence="1">
        <text>ATP + protein L-histidine = ADP + protein N-phospho-L-histidine.</text>
        <dbReference type="EC" id="2.7.13.3"/>
    </reaction>
</comment>
<dbReference type="Proteomes" id="UP001565471">
    <property type="component" value="Unassembled WGS sequence"/>
</dbReference>
<keyword evidence="5" id="KW-0808">Transferase</keyword>
<evidence type="ECO:0000256" key="6">
    <source>
        <dbReference type="ARBA" id="ARBA00022692"/>
    </source>
</evidence>
<dbReference type="Gene3D" id="1.10.287.130">
    <property type="match status" value="1"/>
</dbReference>
<proteinExistence type="predicted"/>
<gene>
    <name evidence="14" type="ORF">ABIF29_007870</name>
</gene>
<dbReference type="EMBL" id="JBGBZA010000002">
    <property type="protein sequence ID" value="MEY9321071.1"/>
    <property type="molecule type" value="Genomic_DNA"/>
</dbReference>
<dbReference type="InterPro" id="IPR036097">
    <property type="entry name" value="HisK_dim/P_sf"/>
</dbReference>
<evidence type="ECO:0000256" key="10">
    <source>
        <dbReference type="ARBA" id="ARBA00023136"/>
    </source>
</evidence>
<dbReference type="InterPro" id="IPR005467">
    <property type="entry name" value="His_kinase_dom"/>
</dbReference>
<evidence type="ECO:0000256" key="9">
    <source>
        <dbReference type="ARBA" id="ARBA00023012"/>
    </source>
</evidence>
<keyword evidence="4" id="KW-0597">Phosphoprotein</keyword>
<dbReference type="PANTHER" id="PTHR45436">
    <property type="entry name" value="SENSOR HISTIDINE KINASE YKOH"/>
    <property type="match status" value="1"/>
</dbReference>
<dbReference type="PRINTS" id="PR00344">
    <property type="entry name" value="BCTRLSENSOR"/>
</dbReference>
<dbReference type="GO" id="GO:0016301">
    <property type="term" value="F:kinase activity"/>
    <property type="evidence" value="ECO:0007669"/>
    <property type="project" value="UniProtKB-KW"/>
</dbReference>